<dbReference type="GO" id="GO:0034097">
    <property type="term" value="P:response to cytokine"/>
    <property type="evidence" value="ECO:0007669"/>
    <property type="project" value="TreeGrafter"/>
</dbReference>
<dbReference type="GO" id="GO:0005654">
    <property type="term" value="C:nucleoplasm"/>
    <property type="evidence" value="ECO:0007669"/>
    <property type="project" value="UniProtKB-ARBA"/>
</dbReference>
<dbReference type="SUPFAM" id="SSF49417">
    <property type="entry name" value="p53-like transcription factors"/>
    <property type="match status" value="1"/>
</dbReference>
<dbReference type="PANTHER" id="PTHR24169:SF25">
    <property type="entry name" value="DORSAL-RELATED IMMUNITY FACTOR DIF-RELATED"/>
    <property type="match status" value="1"/>
</dbReference>
<dbReference type="InterPro" id="IPR033926">
    <property type="entry name" value="IPT_NFkappaB"/>
</dbReference>
<dbReference type="InterPro" id="IPR011539">
    <property type="entry name" value="RHD_DNA_bind_dom"/>
</dbReference>
<dbReference type="Gene3D" id="2.60.40.10">
    <property type="entry name" value="Immunoglobulins"/>
    <property type="match status" value="1"/>
</dbReference>
<dbReference type="GO" id="GO:0035206">
    <property type="term" value="P:regulation of hemocyte proliferation"/>
    <property type="evidence" value="ECO:0007669"/>
    <property type="project" value="UniProtKB-ARBA"/>
</dbReference>
<proteinExistence type="predicted"/>
<dbReference type="InterPro" id="IPR037059">
    <property type="entry name" value="RHD_DNA_bind_dom_sf"/>
</dbReference>
<dbReference type="VEuPathDB" id="VectorBase:LDEU002179"/>
<feature type="region of interest" description="Disordered" evidence="1">
    <location>
        <begin position="396"/>
        <end position="429"/>
    </location>
</feature>
<dbReference type="STRING" id="299467.A0A443SQR4"/>
<dbReference type="FunFam" id="2.60.40.10:FF:000046">
    <property type="entry name" value="Nuclear factor NF-kappa-B p105 subunit"/>
    <property type="match status" value="1"/>
</dbReference>
<dbReference type="InterPro" id="IPR008967">
    <property type="entry name" value="p53-like_TF_DNA-bd_sf"/>
</dbReference>
<dbReference type="CDD" id="cd07887">
    <property type="entry name" value="RHD-n_Dorsal_Dif"/>
    <property type="match status" value="1"/>
</dbReference>
<comment type="caution">
    <text evidence="3">The sequence shown here is derived from an EMBL/GenBank/DDBJ whole genome shotgun (WGS) entry which is preliminary data.</text>
</comment>
<dbReference type="GO" id="GO:0002225">
    <property type="term" value="P:positive regulation of antimicrobial peptide production"/>
    <property type="evidence" value="ECO:0007669"/>
    <property type="project" value="UniProtKB-ARBA"/>
</dbReference>
<name>A0A443SQR4_9ACAR</name>
<evidence type="ECO:0000313" key="3">
    <source>
        <dbReference type="EMBL" id="RWS29859.1"/>
    </source>
</evidence>
<dbReference type="InterPro" id="IPR013783">
    <property type="entry name" value="Ig-like_fold"/>
</dbReference>
<dbReference type="InterPro" id="IPR014756">
    <property type="entry name" value="Ig_E-set"/>
</dbReference>
<evidence type="ECO:0000256" key="1">
    <source>
        <dbReference type="SAM" id="MobiDB-lite"/>
    </source>
</evidence>
<dbReference type="PROSITE" id="PS50254">
    <property type="entry name" value="REL_2"/>
    <property type="match status" value="1"/>
</dbReference>
<dbReference type="PANTHER" id="PTHR24169">
    <property type="entry name" value="NUCLEAR FACTOR NF-KAPPA-B PROTEIN"/>
    <property type="match status" value="1"/>
</dbReference>
<accession>A0A443SQR4</accession>
<dbReference type="Pfam" id="PF00554">
    <property type="entry name" value="RHD_DNA_bind"/>
    <property type="match status" value="1"/>
</dbReference>
<dbReference type="AlphaFoldDB" id="A0A443SQR4"/>
<sequence>MFNGHNDTISIEEVNEVIERIMDPFAVNEEVTSAKNKCFVKIVEQPAKCALRFRYECEGRSAGSIPGQNSSQDNKTYPTIQVVNYKGPAVVVVSCVTKDYPYRPHPHNLVGKEGCKKGVCTMVINNPDMLCSFTSLGIQCVKRKDIEESLKLREAIKVDPFRTGFAHKSQASNIDLNVVRLCFQVFVEGPEKDKFTVPLQPTVSDPIYDKKAMSDLVITKLSHCSAPVTGGKEIILLCDRVTKDDIQVRFFEEKNGQLIWEGFGDLQPNDVHKQVAISFRSPRYYNDNIQQPVHLNIQLRRPSDGQTSEARAFQFFPRETDSDGLVRKRQKVEEGCLNRYIPGPALSPLAMSSITENCSGASHLPSIPKEPIRIPRLSQNSVKVKLEATSHLHPSVSWTTTRNSSQMSNTHSSVQIPQPSSPNLQSGLKQPNSIMINQAMSNYEGVINIKSEADESLENVCETQSTLLNPLLMNSISNVNSVLNSASFANNANNNVVEGPLTEKMDSLDLDIDPNDLINDFNLNNMMIMMDSGNNITFNSSGNINVELPSVSGSLSTPQILDISDSSRNLISSPSQMSRLQSELIRMHANSSSSGEPQ</sequence>
<dbReference type="OrthoDB" id="7881762at2759"/>
<dbReference type="GO" id="GO:0000978">
    <property type="term" value="F:RNA polymerase II cis-regulatory region sequence-specific DNA binding"/>
    <property type="evidence" value="ECO:0007669"/>
    <property type="project" value="TreeGrafter"/>
</dbReference>
<dbReference type="GO" id="GO:0008063">
    <property type="term" value="P:Toll signaling pathway"/>
    <property type="evidence" value="ECO:0007669"/>
    <property type="project" value="UniProtKB-ARBA"/>
</dbReference>
<dbReference type="GO" id="GO:0045944">
    <property type="term" value="P:positive regulation of transcription by RNA polymerase II"/>
    <property type="evidence" value="ECO:0007669"/>
    <property type="project" value="TreeGrafter"/>
</dbReference>
<dbReference type="GO" id="GO:0048935">
    <property type="term" value="P:peripheral nervous system neuron development"/>
    <property type="evidence" value="ECO:0007669"/>
    <property type="project" value="UniProtKB-ARBA"/>
</dbReference>
<protein>
    <submittedName>
        <fullName evidence="3">Embryonic polarity protein dorsal-like protein</fullName>
    </submittedName>
</protein>
<dbReference type="GO" id="GO:0033554">
    <property type="term" value="P:cellular response to stress"/>
    <property type="evidence" value="ECO:0007669"/>
    <property type="project" value="TreeGrafter"/>
</dbReference>
<evidence type="ECO:0000259" key="2">
    <source>
        <dbReference type="PROSITE" id="PS50254"/>
    </source>
</evidence>
<dbReference type="InterPro" id="IPR002909">
    <property type="entry name" value="IPT_dom"/>
</dbReference>
<dbReference type="EMBL" id="NCKV01000737">
    <property type="protein sequence ID" value="RWS29859.1"/>
    <property type="molecule type" value="Genomic_DNA"/>
</dbReference>
<dbReference type="InterPro" id="IPR032397">
    <property type="entry name" value="RHD_dimer"/>
</dbReference>
<dbReference type="GO" id="GO:0045087">
    <property type="term" value="P:innate immune response"/>
    <property type="evidence" value="ECO:0007669"/>
    <property type="project" value="TreeGrafter"/>
</dbReference>
<dbReference type="Pfam" id="PF16179">
    <property type="entry name" value="RHD_dimer"/>
    <property type="match status" value="1"/>
</dbReference>
<organism evidence="3 4">
    <name type="scientific">Leptotrombidium deliense</name>
    <dbReference type="NCBI Taxonomy" id="299467"/>
    <lineage>
        <taxon>Eukaryota</taxon>
        <taxon>Metazoa</taxon>
        <taxon>Ecdysozoa</taxon>
        <taxon>Arthropoda</taxon>
        <taxon>Chelicerata</taxon>
        <taxon>Arachnida</taxon>
        <taxon>Acari</taxon>
        <taxon>Acariformes</taxon>
        <taxon>Trombidiformes</taxon>
        <taxon>Prostigmata</taxon>
        <taxon>Anystina</taxon>
        <taxon>Parasitengona</taxon>
        <taxon>Trombiculoidea</taxon>
        <taxon>Trombiculidae</taxon>
        <taxon>Leptotrombidium</taxon>
    </lineage>
</organism>
<dbReference type="PROSITE" id="PS01204">
    <property type="entry name" value="REL_1"/>
    <property type="match status" value="1"/>
</dbReference>
<dbReference type="Gene3D" id="2.60.40.340">
    <property type="entry name" value="Rel homology domain (RHD), DNA-binding domain"/>
    <property type="match status" value="1"/>
</dbReference>
<keyword evidence="4" id="KW-1185">Reference proteome</keyword>
<dbReference type="GO" id="GO:0000981">
    <property type="term" value="F:DNA-binding transcription factor activity, RNA polymerase II-specific"/>
    <property type="evidence" value="ECO:0007669"/>
    <property type="project" value="TreeGrafter"/>
</dbReference>
<dbReference type="GO" id="GO:0005737">
    <property type="term" value="C:cytoplasm"/>
    <property type="evidence" value="ECO:0007669"/>
    <property type="project" value="InterPro"/>
</dbReference>
<feature type="domain" description="RHD" evidence="2">
    <location>
        <begin position="40"/>
        <end position="214"/>
    </location>
</feature>
<dbReference type="SUPFAM" id="SSF81296">
    <property type="entry name" value="E set domains"/>
    <property type="match status" value="1"/>
</dbReference>
<dbReference type="SMART" id="SM00429">
    <property type="entry name" value="IPT"/>
    <property type="match status" value="1"/>
</dbReference>
<dbReference type="GO" id="GO:0038061">
    <property type="term" value="P:non-canonical NF-kappaB signal transduction"/>
    <property type="evidence" value="ECO:0007669"/>
    <property type="project" value="TreeGrafter"/>
</dbReference>
<dbReference type="GO" id="GO:0007249">
    <property type="term" value="P:canonical NF-kappaB signal transduction"/>
    <property type="evidence" value="ECO:0007669"/>
    <property type="project" value="UniProtKB-ARBA"/>
</dbReference>
<dbReference type="Proteomes" id="UP000288716">
    <property type="component" value="Unassembled WGS sequence"/>
</dbReference>
<gene>
    <name evidence="3" type="ORF">B4U80_02335</name>
</gene>
<dbReference type="InterPro" id="IPR000451">
    <property type="entry name" value="NFkB/Dor"/>
</dbReference>
<dbReference type="CDD" id="cd01177">
    <property type="entry name" value="IPT_NFkappaB"/>
    <property type="match status" value="1"/>
</dbReference>
<dbReference type="PRINTS" id="PR00057">
    <property type="entry name" value="NFKBTNSCPFCT"/>
</dbReference>
<evidence type="ECO:0000313" key="4">
    <source>
        <dbReference type="Proteomes" id="UP000288716"/>
    </source>
</evidence>
<dbReference type="InterPro" id="IPR030492">
    <property type="entry name" value="RHD_CS"/>
</dbReference>
<dbReference type="FunFam" id="2.60.40.340:FF:000006">
    <property type="entry name" value="Dorsal isoform 1-B"/>
    <property type="match status" value="1"/>
</dbReference>
<reference evidence="3 4" key="1">
    <citation type="journal article" date="2018" name="Gigascience">
        <title>Genomes of trombidid mites reveal novel predicted allergens and laterally-transferred genes associated with secondary metabolism.</title>
        <authorList>
            <person name="Dong X."/>
            <person name="Chaisiri K."/>
            <person name="Xia D."/>
            <person name="Armstrong S.D."/>
            <person name="Fang Y."/>
            <person name="Donnelly M.J."/>
            <person name="Kadowaki T."/>
            <person name="McGarry J.W."/>
            <person name="Darby A.C."/>
            <person name="Makepeace B.L."/>
        </authorList>
    </citation>
    <scope>NUCLEOTIDE SEQUENCE [LARGE SCALE GENOMIC DNA]</scope>
    <source>
        <strain evidence="3">UoL-UT</strain>
    </source>
</reference>